<accession>A0ACB9B6Y2</accession>
<keyword evidence="2" id="KW-1185">Reference proteome</keyword>
<dbReference type="EMBL" id="CM042052">
    <property type="protein sequence ID" value="KAI3718229.1"/>
    <property type="molecule type" value="Genomic_DNA"/>
</dbReference>
<dbReference type="Proteomes" id="UP001055879">
    <property type="component" value="Linkage Group LG06"/>
</dbReference>
<proteinExistence type="predicted"/>
<protein>
    <submittedName>
        <fullName evidence="1">Uncharacterized protein</fullName>
    </submittedName>
</protein>
<organism evidence="1 2">
    <name type="scientific">Arctium lappa</name>
    <name type="common">Greater burdock</name>
    <name type="synonym">Lappa major</name>
    <dbReference type="NCBI Taxonomy" id="4217"/>
    <lineage>
        <taxon>Eukaryota</taxon>
        <taxon>Viridiplantae</taxon>
        <taxon>Streptophyta</taxon>
        <taxon>Embryophyta</taxon>
        <taxon>Tracheophyta</taxon>
        <taxon>Spermatophyta</taxon>
        <taxon>Magnoliopsida</taxon>
        <taxon>eudicotyledons</taxon>
        <taxon>Gunneridae</taxon>
        <taxon>Pentapetalae</taxon>
        <taxon>asterids</taxon>
        <taxon>campanulids</taxon>
        <taxon>Asterales</taxon>
        <taxon>Asteraceae</taxon>
        <taxon>Carduoideae</taxon>
        <taxon>Cardueae</taxon>
        <taxon>Arctiinae</taxon>
        <taxon>Arctium</taxon>
    </lineage>
</organism>
<gene>
    <name evidence="1" type="ORF">L6452_19091</name>
</gene>
<reference evidence="2" key="1">
    <citation type="journal article" date="2022" name="Mol. Ecol. Resour.">
        <title>The genomes of chicory, endive, great burdock and yacon provide insights into Asteraceae palaeo-polyploidization history and plant inulin production.</title>
        <authorList>
            <person name="Fan W."/>
            <person name="Wang S."/>
            <person name="Wang H."/>
            <person name="Wang A."/>
            <person name="Jiang F."/>
            <person name="Liu H."/>
            <person name="Zhao H."/>
            <person name="Xu D."/>
            <person name="Zhang Y."/>
        </authorList>
    </citation>
    <scope>NUCLEOTIDE SEQUENCE [LARGE SCALE GENOMIC DNA]</scope>
    <source>
        <strain evidence="2">cv. Niubang</strain>
    </source>
</reference>
<comment type="caution">
    <text evidence="1">The sequence shown here is derived from an EMBL/GenBank/DDBJ whole genome shotgun (WGS) entry which is preliminary data.</text>
</comment>
<evidence type="ECO:0000313" key="2">
    <source>
        <dbReference type="Proteomes" id="UP001055879"/>
    </source>
</evidence>
<evidence type="ECO:0000313" key="1">
    <source>
        <dbReference type="EMBL" id="KAI3718229.1"/>
    </source>
</evidence>
<sequence length="149" mass="16572">MPKSTQLKDANEHTSLDTCLALFFLKNSLQHLKNLTAQSSLLRAATWKSSYLSVSTSGNRSIPLCPSSRVSLLSYASLIEDATRRIVLAVGDSSLRRFRGAPRLTRKLLSRPLSCIRGRLTEMIKGCLEAGAETRLAFQDKECNQDRDE</sequence>
<name>A0ACB9B6Y2_ARCLA</name>
<reference evidence="1 2" key="2">
    <citation type="journal article" date="2022" name="Mol. Ecol. Resour.">
        <title>The genomes of chicory, endive, great burdock and yacon provide insights into Asteraceae paleo-polyploidization history and plant inulin production.</title>
        <authorList>
            <person name="Fan W."/>
            <person name="Wang S."/>
            <person name="Wang H."/>
            <person name="Wang A."/>
            <person name="Jiang F."/>
            <person name="Liu H."/>
            <person name="Zhao H."/>
            <person name="Xu D."/>
            <person name="Zhang Y."/>
        </authorList>
    </citation>
    <scope>NUCLEOTIDE SEQUENCE [LARGE SCALE GENOMIC DNA]</scope>
    <source>
        <strain evidence="2">cv. Niubang</strain>
    </source>
</reference>